<keyword evidence="2" id="KW-1185">Reference proteome</keyword>
<evidence type="ECO:0000313" key="2">
    <source>
        <dbReference type="Proteomes" id="UP001164250"/>
    </source>
</evidence>
<proteinExistence type="predicted"/>
<dbReference type="Proteomes" id="UP001164250">
    <property type="component" value="Chromosome 13"/>
</dbReference>
<evidence type="ECO:0000313" key="1">
    <source>
        <dbReference type="EMBL" id="KAJ0080554.1"/>
    </source>
</evidence>
<reference evidence="2" key="1">
    <citation type="journal article" date="2023" name="G3 (Bethesda)">
        <title>Genome assembly and association tests identify interacting loci associated with vigor, precocity, and sex in interspecific pistachio rootstocks.</title>
        <authorList>
            <person name="Palmer W."/>
            <person name="Jacygrad E."/>
            <person name="Sagayaradj S."/>
            <person name="Cavanaugh K."/>
            <person name="Han R."/>
            <person name="Bertier L."/>
            <person name="Beede B."/>
            <person name="Kafkas S."/>
            <person name="Golino D."/>
            <person name="Preece J."/>
            <person name="Michelmore R."/>
        </authorList>
    </citation>
    <scope>NUCLEOTIDE SEQUENCE [LARGE SCALE GENOMIC DNA]</scope>
</reference>
<accession>A0ACC0ZZ77</accession>
<name>A0ACC0ZZ77_9ROSI</name>
<gene>
    <name evidence="1" type="ORF">Patl1_22709</name>
</gene>
<dbReference type="EMBL" id="CM047909">
    <property type="protein sequence ID" value="KAJ0080554.1"/>
    <property type="molecule type" value="Genomic_DNA"/>
</dbReference>
<sequence>MGRESLEEGLLPSSSILEPAHIVSSIGNGDDITDQTDSSATPVVFFSTFITVCSYFAFGCATGYSSPAESGIMKDLGLSVAAYSVCFCISDWSTSRFINKWEITDLIGRRGGMWLADFFFIFGWLTIAFSQLHFCGLVTRSGKSVSGIWNCNHFLCGII</sequence>
<comment type="caution">
    <text evidence="1">The sequence shown here is derived from an EMBL/GenBank/DDBJ whole genome shotgun (WGS) entry which is preliminary data.</text>
</comment>
<protein>
    <submittedName>
        <fullName evidence="1">Uncharacterized protein</fullName>
    </submittedName>
</protein>
<organism evidence="1 2">
    <name type="scientific">Pistacia atlantica</name>
    <dbReference type="NCBI Taxonomy" id="434234"/>
    <lineage>
        <taxon>Eukaryota</taxon>
        <taxon>Viridiplantae</taxon>
        <taxon>Streptophyta</taxon>
        <taxon>Embryophyta</taxon>
        <taxon>Tracheophyta</taxon>
        <taxon>Spermatophyta</taxon>
        <taxon>Magnoliopsida</taxon>
        <taxon>eudicotyledons</taxon>
        <taxon>Gunneridae</taxon>
        <taxon>Pentapetalae</taxon>
        <taxon>rosids</taxon>
        <taxon>malvids</taxon>
        <taxon>Sapindales</taxon>
        <taxon>Anacardiaceae</taxon>
        <taxon>Pistacia</taxon>
    </lineage>
</organism>